<dbReference type="AlphaFoldDB" id="A0A1I6L594"/>
<dbReference type="InterPro" id="IPR003439">
    <property type="entry name" value="ABC_transporter-like_ATP-bd"/>
</dbReference>
<dbReference type="PROSITE" id="PS50893">
    <property type="entry name" value="ABC_TRANSPORTER_2"/>
    <property type="match status" value="1"/>
</dbReference>
<gene>
    <name evidence="11" type="ORF">SAMN05216559_2064</name>
</gene>
<accession>A0A1I6L594</accession>
<dbReference type="PROSITE" id="PS00211">
    <property type="entry name" value="ABC_TRANSPORTER_1"/>
    <property type="match status" value="1"/>
</dbReference>
<dbReference type="InterPro" id="IPR017871">
    <property type="entry name" value="ABC_transporter-like_CS"/>
</dbReference>
<dbReference type="InterPro" id="IPR036640">
    <property type="entry name" value="ABC1_TM_sf"/>
</dbReference>
<dbReference type="Gene3D" id="3.40.50.300">
    <property type="entry name" value="P-loop containing nucleotide triphosphate hydrolases"/>
    <property type="match status" value="1"/>
</dbReference>
<reference evidence="11 12" key="1">
    <citation type="submission" date="2016-10" db="EMBL/GenBank/DDBJ databases">
        <authorList>
            <person name="de Groot N.N."/>
        </authorList>
    </citation>
    <scope>NUCLEOTIDE SEQUENCE [LARGE SCALE GENOMIC DNA]</scope>
    <source>
        <strain evidence="11 12">CGMCC 1.10457</strain>
    </source>
</reference>
<evidence type="ECO:0000256" key="5">
    <source>
        <dbReference type="ARBA" id="ARBA00022840"/>
    </source>
</evidence>
<sequence>MAADEETPFDRYRQRIDRPLVRLFREYGLERKRWLIVGLFANLVAQAASLLPPVVLGAAIDAVFGESDTAYQLPLVPTSLLPQQQVEQFWFSVILIAGAFLTTAVFTWIYGVVANFFAHGVMHNVRSDSFEKMIRLDAAFFDDKQTGEVMSILSNDASNLELFLDDALMNGVRLVVMVFGIAAILFLLNPQLAVVTLLGLPLMVAFTWWFMRVIEPRYEDRQSAVATFNTRIENGISGVELAKATSSEEYESGRVRDASRGVFESIMEVLKLAYFYRPGMELLAGLSFAITFVVGGYWLLADGFGPFTSELSVGVFITFVFMTQRFVSPLAEVSSIVDQVQNARVSASRVFGLYDIPVRIEDSEDAVPLESPAGHVEYEDVSFAYPDFLARAEGEDDRTAAATGTAQADGGAVLESTGDEAEYVIEDVSVEAQPGETVAFVGSTGAGKSTLCRLLLRLYDLNEGAVRVDGTDVREIELASLRTHVGYVSQDAFLFDGTIGDNIRYGRFEASMDDVRDAARAAEAHEFISELPEGYDTRVGERGVKLSGGQRQRIAIARVVLQDPAILVLDEATSDVDTDTEQRIQSSLDALTEDRTTFVVAHRLSTVVGADQIVVLEDGQVVERGAHEELVDSGGRYAELWGAQTGGH</sequence>
<evidence type="ECO:0000313" key="11">
    <source>
        <dbReference type="EMBL" id="SFR98604.1"/>
    </source>
</evidence>
<dbReference type="Pfam" id="PF00664">
    <property type="entry name" value="ABC_membrane"/>
    <property type="match status" value="1"/>
</dbReference>
<dbReference type="EMBL" id="FOZK01000002">
    <property type="protein sequence ID" value="SFR98604.1"/>
    <property type="molecule type" value="Genomic_DNA"/>
</dbReference>
<protein>
    <submittedName>
        <fullName evidence="11">ATP-binding cassette, subfamily B</fullName>
    </submittedName>
</protein>
<dbReference type="RefSeq" id="WP_089816460.1">
    <property type="nucleotide sequence ID" value="NZ_FOZK01000002.1"/>
</dbReference>
<keyword evidence="4" id="KW-0547">Nucleotide-binding</keyword>
<evidence type="ECO:0000256" key="7">
    <source>
        <dbReference type="ARBA" id="ARBA00023136"/>
    </source>
</evidence>
<dbReference type="Proteomes" id="UP000199062">
    <property type="component" value="Unassembled WGS sequence"/>
</dbReference>
<dbReference type="PANTHER" id="PTHR43394">
    <property type="entry name" value="ATP-DEPENDENT PERMEASE MDL1, MITOCHONDRIAL"/>
    <property type="match status" value="1"/>
</dbReference>
<dbReference type="GO" id="GO:0016020">
    <property type="term" value="C:membrane"/>
    <property type="evidence" value="ECO:0007669"/>
    <property type="project" value="UniProtKB-SubCell"/>
</dbReference>
<dbReference type="InterPro" id="IPR003593">
    <property type="entry name" value="AAA+_ATPase"/>
</dbReference>
<evidence type="ECO:0000256" key="2">
    <source>
        <dbReference type="ARBA" id="ARBA00022448"/>
    </source>
</evidence>
<dbReference type="STRING" id="767519.SAMN05216559_2064"/>
<dbReference type="Pfam" id="PF00005">
    <property type="entry name" value="ABC_tran"/>
    <property type="match status" value="1"/>
</dbReference>
<evidence type="ECO:0000259" key="9">
    <source>
        <dbReference type="PROSITE" id="PS50893"/>
    </source>
</evidence>
<dbReference type="GO" id="GO:0016887">
    <property type="term" value="F:ATP hydrolysis activity"/>
    <property type="evidence" value="ECO:0007669"/>
    <property type="project" value="InterPro"/>
</dbReference>
<feature type="transmembrane region" description="Helical" evidence="8">
    <location>
        <begin position="89"/>
        <end position="117"/>
    </location>
</feature>
<feature type="domain" description="ABC transporter" evidence="9">
    <location>
        <begin position="376"/>
        <end position="643"/>
    </location>
</feature>
<dbReference type="PANTHER" id="PTHR43394:SF1">
    <property type="entry name" value="ATP-BINDING CASSETTE SUB-FAMILY B MEMBER 10, MITOCHONDRIAL"/>
    <property type="match status" value="1"/>
</dbReference>
<evidence type="ECO:0000256" key="4">
    <source>
        <dbReference type="ARBA" id="ARBA00022741"/>
    </source>
</evidence>
<dbReference type="InterPro" id="IPR027417">
    <property type="entry name" value="P-loop_NTPase"/>
</dbReference>
<proteinExistence type="predicted"/>
<evidence type="ECO:0000256" key="6">
    <source>
        <dbReference type="ARBA" id="ARBA00022989"/>
    </source>
</evidence>
<dbReference type="Gene3D" id="1.20.1560.10">
    <property type="entry name" value="ABC transporter type 1, transmembrane domain"/>
    <property type="match status" value="1"/>
</dbReference>
<evidence type="ECO:0000256" key="8">
    <source>
        <dbReference type="SAM" id="Phobius"/>
    </source>
</evidence>
<evidence type="ECO:0000313" key="12">
    <source>
        <dbReference type="Proteomes" id="UP000199062"/>
    </source>
</evidence>
<comment type="subcellular location">
    <subcellularLocation>
        <location evidence="1">Membrane</location>
        <topology evidence="1">Multi-pass membrane protein</topology>
    </subcellularLocation>
</comment>
<evidence type="ECO:0000259" key="10">
    <source>
        <dbReference type="PROSITE" id="PS50929"/>
    </source>
</evidence>
<keyword evidence="7 8" id="KW-0472">Membrane</keyword>
<feature type="transmembrane region" description="Helical" evidence="8">
    <location>
        <begin position="282"/>
        <end position="301"/>
    </location>
</feature>
<dbReference type="InterPro" id="IPR011527">
    <property type="entry name" value="ABC1_TM_dom"/>
</dbReference>
<keyword evidence="5 11" id="KW-0067">ATP-binding</keyword>
<dbReference type="CDD" id="cd18565">
    <property type="entry name" value="ABC_6TM_exporter_like"/>
    <property type="match status" value="1"/>
</dbReference>
<keyword evidence="6 8" id="KW-1133">Transmembrane helix</keyword>
<dbReference type="SUPFAM" id="SSF90123">
    <property type="entry name" value="ABC transporter transmembrane region"/>
    <property type="match status" value="1"/>
</dbReference>
<organism evidence="11 12">
    <name type="scientific">Halomicrobium zhouii</name>
    <dbReference type="NCBI Taxonomy" id="767519"/>
    <lineage>
        <taxon>Archaea</taxon>
        <taxon>Methanobacteriati</taxon>
        <taxon>Methanobacteriota</taxon>
        <taxon>Stenosarchaea group</taxon>
        <taxon>Halobacteria</taxon>
        <taxon>Halobacteriales</taxon>
        <taxon>Haloarculaceae</taxon>
        <taxon>Halomicrobium</taxon>
    </lineage>
</organism>
<dbReference type="FunFam" id="3.40.50.300:FF:000287">
    <property type="entry name" value="Multidrug ABC transporter ATP-binding protein"/>
    <property type="match status" value="1"/>
</dbReference>
<evidence type="ECO:0000256" key="1">
    <source>
        <dbReference type="ARBA" id="ARBA00004141"/>
    </source>
</evidence>
<keyword evidence="2" id="KW-0813">Transport</keyword>
<feature type="domain" description="ABC transmembrane type-1" evidence="10">
    <location>
        <begin position="36"/>
        <end position="342"/>
    </location>
</feature>
<dbReference type="OrthoDB" id="121502at2157"/>
<dbReference type="GO" id="GO:0015421">
    <property type="term" value="F:ABC-type oligopeptide transporter activity"/>
    <property type="evidence" value="ECO:0007669"/>
    <property type="project" value="TreeGrafter"/>
</dbReference>
<dbReference type="PROSITE" id="PS50929">
    <property type="entry name" value="ABC_TM1F"/>
    <property type="match status" value="1"/>
</dbReference>
<feature type="transmembrane region" description="Helical" evidence="8">
    <location>
        <begin position="34"/>
        <end position="60"/>
    </location>
</feature>
<dbReference type="GO" id="GO:0005524">
    <property type="term" value="F:ATP binding"/>
    <property type="evidence" value="ECO:0007669"/>
    <property type="project" value="UniProtKB-KW"/>
</dbReference>
<dbReference type="InterPro" id="IPR039421">
    <property type="entry name" value="Type_1_exporter"/>
</dbReference>
<name>A0A1I6L594_9EURY</name>
<keyword evidence="12" id="KW-1185">Reference proteome</keyword>
<keyword evidence="3 8" id="KW-0812">Transmembrane</keyword>
<dbReference type="SMART" id="SM00382">
    <property type="entry name" value="AAA"/>
    <property type="match status" value="1"/>
</dbReference>
<evidence type="ECO:0000256" key="3">
    <source>
        <dbReference type="ARBA" id="ARBA00022692"/>
    </source>
</evidence>
<feature type="transmembrane region" description="Helical" evidence="8">
    <location>
        <begin position="192"/>
        <end position="211"/>
    </location>
</feature>
<feature type="transmembrane region" description="Helical" evidence="8">
    <location>
        <begin position="167"/>
        <end position="186"/>
    </location>
</feature>
<dbReference type="SUPFAM" id="SSF52540">
    <property type="entry name" value="P-loop containing nucleoside triphosphate hydrolases"/>
    <property type="match status" value="1"/>
</dbReference>